<evidence type="ECO:0000256" key="7">
    <source>
        <dbReference type="RuleBase" id="RU361257"/>
    </source>
</evidence>
<gene>
    <name evidence="8" type="ORF">B5C07_00535</name>
    <name evidence="9" type="ORF">CDL68_00470</name>
</gene>
<protein>
    <recommendedName>
        <fullName evidence="2 7">Site-specific DNA-methyltransferase (adenine-specific)</fullName>
        <ecNumber evidence="2 7">2.1.1.72</ecNumber>
    </recommendedName>
</protein>
<dbReference type="PROSITE" id="PS00092">
    <property type="entry name" value="N6_MTASE"/>
    <property type="match status" value="1"/>
</dbReference>
<dbReference type="GO" id="GO:0009307">
    <property type="term" value="P:DNA restriction-modification system"/>
    <property type="evidence" value="ECO:0007669"/>
    <property type="project" value="InterPro"/>
</dbReference>
<dbReference type="GO" id="GO:0009007">
    <property type="term" value="F:site-specific DNA-methyltransferase (adenine-specific) activity"/>
    <property type="evidence" value="ECO:0007669"/>
    <property type="project" value="UniProtKB-UniRule"/>
</dbReference>
<dbReference type="SUPFAM" id="SSF53335">
    <property type="entry name" value="S-adenosyl-L-methionine-dependent methyltransferases"/>
    <property type="match status" value="2"/>
</dbReference>
<comment type="similarity">
    <text evidence="1 7">Belongs to the N(4)/N(6)-methyltransferase family.</text>
</comment>
<dbReference type="AlphaFoldDB" id="A0AAX0QXT9"/>
<proteinExistence type="inferred from homology"/>
<dbReference type="EMBL" id="MWUR01000001">
    <property type="protein sequence ID" value="PCF52691.1"/>
    <property type="molecule type" value="Genomic_DNA"/>
</dbReference>
<dbReference type="InterPro" id="IPR012186">
    <property type="entry name" value="Ade-mod_methylase_MStsI"/>
</dbReference>
<dbReference type="PANTHER" id="PTHR30481">
    <property type="entry name" value="DNA ADENINE METHYLASE"/>
    <property type="match status" value="1"/>
</dbReference>
<evidence type="ECO:0000256" key="6">
    <source>
        <dbReference type="ARBA" id="ARBA00047942"/>
    </source>
</evidence>
<dbReference type="InterPro" id="IPR023095">
    <property type="entry name" value="Ade_MeTrfase_dom_2"/>
</dbReference>
<dbReference type="Pfam" id="PF02086">
    <property type="entry name" value="MethyltransfD12"/>
    <property type="match status" value="2"/>
</dbReference>
<dbReference type="InterPro" id="IPR029063">
    <property type="entry name" value="SAM-dependent_MTases_sf"/>
</dbReference>
<evidence type="ECO:0000313" key="10">
    <source>
        <dbReference type="Proteomes" id="UP000217473"/>
    </source>
</evidence>
<dbReference type="EC" id="2.1.1.72" evidence="2 7"/>
<dbReference type="GO" id="GO:0043565">
    <property type="term" value="F:sequence-specific DNA binding"/>
    <property type="evidence" value="ECO:0007669"/>
    <property type="project" value="TreeGrafter"/>
</dbReference>
<evidence type="ECO:0000256" key="4">
    <source>
        <dbReference type="ARBA" id="ARBA00022679"/>
    </source>
</evidence>
<dbReference type="GO" id="GO:0032259">
    <property type="term" value="P:methylation"/>
    <property type="evidence" value="ECO:0007669"/>
    <property type="project" value="UniProtKB-KW"/>
</dbReference>
<keyword evidence="5 7" id="KW-0949">S-adenosyl-L-methionine</keyword>
<name>A0AAX0QXT9_9STAP</name>
<dbReference type="GO" id="GO:1904047">
    <property type="term" value="F:S-adenosyl-L-methionine binding"/>
    <property type="evidence" value="ECO:0007669"/>
    <property type="project" value="TreeGrafter"/>
</dbReference>
<dbReference type="PRINTS" id="PR00505">
    <property type="entry name" value="D12N6MTFRASE"/>
</dbReference>
<dbReference type="Gene3D" id="3.40.50.150">
    <property type="entry name" value="Vaccinia Virus protein VP39"/>
    <property type="match status" value="1"/>
</dbReference>
<comment type="caution">
    <text evidence="8">The sequence shown here is derived from an EMBL/GenBank/DDBJ whole genome shotgun (WGS) entry which is preliminary data.</text>
</comment>
<dbReference type="InterPro" id="IPR012327">
    <property type="entry name" value="MeTrfase_D12"/>
</dbReference>
<evidence type="ECO:0000313" key="11">
    <source>
        <dbReference type="Proteomes" id="UP000266198"/>
    </source>
</evidence>
<dbReference type="PIRSF" id="PIRSF036638">
    <property type="entry name" value="M_m6A_StsI"/>
    <property type="match status" value="1"/>
</dbReference>
<sequence length="658" mass="77224">MKEDVIMRYIGSKTILLNEIEKVIEKNVSGSERSFLDLFAGTNTVADHFKHKYEVATNDILYFSFVNSKAKIENNTPLKFSKLGIDPFKYLNDDNNALNYNGCFYYTNNYTPRGNAMYFSEENGKKIDFIRNTIDEWYNNNLLEEYEYYYLISSLIEAIPYISNITGTYGAFLKHWDKRALNKLEIKPLAIINNGYNNKSYNQDANILVKNIKSDITYIDTPYNNRQYASNYHLLENIARNTKPELNGKTKIFDWSFLKSKYSMKSKAFDSLEDLINNLDTTYLILSYNDEGIINITDLIELLKKYSIDGKVDVTEIPYKKYRSKITSKKSTLNEYIFFIQKKEIQPFDYQKSQEHKIITKWSPKSNMYVKSPLNYIGGKYKLLPQIIPLFPKNISTFVDLFSGGANVGINVKAKRHIFIDMNTKINEMFRFFASENPDDLVNKIQNRIQEFNLSKTNSQAYISFRNQYNTNPNPLDLYILISYSYNYQIRFNNNLKFNNPFGKNRSHFSENMKKNLVNFINTLNTLNHEFIDGYFQNIDLSFLDKQSLVYLDPPYLITTGSYNDGNRGFQNWGVQQEIEMYNLMQWLTENGIRYALSNVLSHKNVEHSLLQQFIKDNKVQVHHLNYSYHNSSYNTSREQSDEVIITNYDTSNFKLLI</sequence>
<reference evidence="8 10" key="1">
    <citation type="journal article" date="2017" name="PLoS ONE">
        <title>Development of a real-time PCR for detection of Staphylococcus pseudintermedius using a novel automated comparison of whole-genome sequences.</title>
        <authorList>
            <person name="Verstappen K.M."/>
            <person name="Huijbregts L."/>
            <person name="Spaninks M."/>
            <person name="Wagenaar J.A."/>
            <person name="Fluit A.C."/>
            <person name="Duim B."/>
        </authorList>
    </citation>
    <scope>NUCLEOTIDE SEQUENCE [LARGE SCALE GENOMIC DNA]</scope>
    <source>
        <strain evidence="8 10">15S02591-1</strain>
    </source>
</reference>
<organism evidence="8 10">
    <name type="scientific">Staphylococcus delphini</name>
    <dbReference type="NCBI Taxonomy" id="53344"/>
    <lineage>
        <taxon>Bacteria</taxon>
        <taxon>Bacillati</taxon>
        <taxon>Bacillota</taxon>
        <taxon>Bacilli</taxon>
        <taxon>Bacillales</taxon>
        <taxon>Staphylococcaceae</taxon>
        <taxon>Staphylococcus</taxon>
        <taxon>Staphylococcus intermedius group</taxon>
    </lineage>
</organism>
<reference evidence="9 11" key="2">
    <citation type="submission" date="2017-06" db="EMBL/GenBank/DDBJ databases">
        <title>Identification of a new gene, sdsY, involved in staphylococcal internalization in non-professional phagocytic cells (NPPCs).</title>
        <authorList>
            <person name="Maali Y."/>
            <person name="Martins-Simoes P."/>
            <person name="Trouillet-Assant S."/>
            <person name="Laurent F."/>
            <person name="Diot A."/>
            <person name="Verhoeven P."/>
            <person name="Bouvard D."/>
            <person name="Vandenesch F."/>
            <person name="Bes M."/>
        </authorList>
    </citation>
    <scope>NUCLEOTIDE SEQUENCE [LARGE SCALE GENOMIC DNA]</scope>
    <source>
        <strain evidence="9 11">Heidy</strain>
    </source>
</reference>
<dbReference type="EMBL" id="NIPK01000001">
    <property type="protein sequence ID" value="RIZ56453.1"/>
    <property type="molecule type" value="Genomic_DNA"/>
</dbReference>
<keyword evidence="11" id="KW-1185">Reference proteome</keyword>
<dbReference type="InterPro" id="IPR002052">
    <property type="entry name" value="DNA_methylase_N6_adenine_CS"/>
</dbReference>
<comment type="catalytic activity">
    <reaction evidence="6 7">
        <text>a 2'-deoxyadenosine in DNA + S-adenosyl-L-methionine = an N(6)-methyl-2'-deoxyadenosine in DNA + S-adenosyl-L-homocysteine + H(+)</text>
        <dbReference type="Rhea" id="RHEA:15197"/>
        <dbReference type="Rhea" id="RHEA-COMP:12418"/>
        <dbReference type="Rhea" id="RHEA-COMP:12419"/>
        <dbReference type="ChEBI" id="CHEBI:15378"/>
        <dbReference type="ChEBI" id="CHEBI:57856"/>
        <dbReference type="ChEBI" id="CHEBI:59789"/>
        <dbReference type="ChEBI" id="CHEBI:90615"/>
        <dbReference type="ChEBI" id="CHEBI:90616"/>
        <dbReference type="EC" id="2.1.1.72"/>
    </reaction>
</comment>
<dbReference type="Proteomes" id="UP000266198">
    <property type="component" value="Unassembled WGS sequence"/>
</dbReference>
<evidence type="ECO:0000256" key="5">
    <source>
        <dbReference type="ARBA" id="ARBA00022691"/>
    </source>
</evidence>
<dbReference type="PANTHER" id="PTHR30481:SF3">
    <property type="entry name" value="DNA ADENINE METHYLASE"/>
    <property type="match status" value="1"/>
</dbReference>
<evidence type="ECO:0000256" key="1">
    <source>
        <dbReference type="ARBA" id="ARBA00006594"/>
    </source>
</evidence>
<keyword evidence="3 7" id="KW-0489">Methyltransferase</keyword>
<evidence type="ECO:0000313" key="8">
    <source>
        <dbReference type="EMBL" id="PCF52691.1"/>
    </source>
</evidence>
<accession>A0AAX0QXT9</accession>
<evidence type="ECO:0000313" key="9">
    <source>
        <dbReference type="EMBL" id="RIZ56453.1"/>
    </source>
</evidence>
<dbReference type="GO" id="GO:0006298">
    <property type="term" value="P:mismatch repair"/>
    <property type="evidence" value="ECO:0007669"/>
    <property type="project" value="TreeGrafter"/>
</dbReference>
<keyword evidence="4 7" id="KW-0808">Transferase</keyword>
<evidence type="ECO:0000256" key="2">
    <source>
        <dbReference type="ARBA" id="ARBA00011900"/>
    </source>
</evidence>
<evidence type="ECO:0000256" key="3">
    <source>
        <dbReference type="ARBA" id="ARBA00022603"/>
    </source>
</evidence>
<dbReference type="Proteomes" id="UP000217473">
    <property type="component" value="Unassembled WGS sequence"/>
</dbReference>
<dbReference type="Gene3D" id="1.10.1020.10">
    <property type="entry name" value="Adenine-specific Methyltransferase, Domain 2"/>
    <property type="match status" value="1"/>
</dbReference>
<dbReference type="NCBIfam" id="TIGR00571">
    <property type="entry name" value="dam"/>
    <property type="match status" value="1"/>
</dbReference>